<sequence>MRVGTRLVAAVSAVIALAVVGVESLPVANAGVGVGVGVGVELARQAQWGAVGAAVGRRDNATAVAESDDPSAALTDDQRAEINRNGLNASVSCRAIYVIVALVAVLAGCVFFSSIDGDGDGGDDDSGTEEALALIHNGEVDDILNAHGGRPEYNPDGTLKAVIETDWRPARTVTIKQHQNMENKEREILDENFNLAMAHVHSHRIGSQKHSG</sequence>
<keyword evidence="4" id="KW-1185">Reference proteome</keyword>
<organism evidence="3 4">
    <name type="scientific">Physocladia obscura</name>
    <dbReference type="NCBI Taxonomy" id="109957"/>
    <lineage>
        <taxon>Eukaryota</taxon>
        <taxon>Fungi</taxon>
        <taxon>Fungi incertae sedis</taxon>
        <taxon>Chytridiomycota</taxon>
        <taxon>Chytridiomycota incertae sedis</taxon>
        <taxon>Chytridiomycetes</taxon>
        <taxon>Chytridiales</taxon>
        <taxon>Chytriomycetaceae</taxon>
        <taxon>Physocladia</taxon>
    </lineage>
</organism>
<evidence type="ECO:0000313" key="4">
    <source>
        <dbReference type="Proteomes" id="UP001211907"/>
    </source>
</evidence>
<proteinExistence type="predicted"/>
<keyword evidence="1" id="KW-1133">Transmembrane helix</keyword>
<feature type="signal peptide" evidence="2">
    <location>
        <begin position="1"/>
        <end position="24"/>
    </location>
</feature>
<reference evidence="3" key="1">
    <citation type="submission" date="2020-05" db="EMBL/GenBank/DDBJ databases">
        <title>Phylogenomic resolution of chytrid fungi.</title>
        <authorList>
            <person name="Stajich J.E."/>
            <person name="Amses K."/>
            <person name="Simmons R."/>
            <person name="Seto K."/>
            <person name="Myers J."/>
            <person name="Bonds A."/>
            <person name="Quandt C.A."/>
            <person name="Barry K."/>
            <person name="Liu P."/>
            <person name="Grigoriev I."/>
            <person name="Longcore J.E."/>
            <person name="James T.Y."/>
        </authorList>
    </citation>
    <scope>NUCLEOTIDE SEQUENCE</scope>
    <source>
        <strain evidence="3">JEL0513</strain>
    </source>
</reference>
<keyword evidence="1" id="KW-0472">Membrane</keyword>
<protein>
    <submittedName>
        <fullName evidence="3">Uncharacterized protein</fullName>
    </submittedName>
</protein>
<dbReference type="Proteomes" id="UP001211907">
    <property type="component" value="Unassembled WGS sequence"/>
</dbReference>
<evidence type="ECO:0000256" key="1">
    <source>
        <dbReference type="SAM" id="Phobius"/>
    </source>
</evidence>
<accession>A0AAD5T9G7</accession>
<gene>
    <name evidence="3" type="ORF">HK100_009202</name>
</gene>
<comment type="caution">
    <text evidence="3">The sequence shown here is derived from an EMBL/GenBank/DDBJ whole genome shotgun (WGS) entry which is preliminary data.</text>
</comment>
<feature type="chain" id="PRO_5042278248" evidence="2">
    <location>
        <begin position="25"/>
        <end position="212"/>
    </location>
</feature>
<dbReference type="AlphaFoldDB" id="A0AAD5T9G7"/>
<name>A0AAD5T9G7_9FUNG</name>
<keyword evidence="1" id="KW-0812">Transmembrane</keyword>
<keyword evidence="2" id="KW-0732">Signal</keyword>
<evidence type="ECO:0000256" key="2">
    <source>
        <dbReference type="SAM" id="SignalP"/>
    </source>
</evidence>
<dbReference type="EMBL" id="JADGJH010000467">
    <property type="protein sequence ID" value="KAJ3128390.1"/>
    <property type="molecule type" value="Genomic_DNA"/>
</dbReference>
<feature type="transmembrane region" description="Helical" evidence="1">
    <location>
        <begin position="95"/>
        <end position="115"/>
    </location>
</feature>
<evidence type="ECO:0000313" key="3">
    <source>
        <dbReference type="EMBL" id="KAJ3128390.1"/>
    </source>
</evidence>